<proteinExistence type="predicted"/>
<evidence type="ECO:0000313" key="2">
    <source>
        <dbReference type="Proteomes" id="UP000838878"/>
    </source>
</evidence>
<dbReference type="AlphaFoldDB" id="A0A8J9Y8Y1"/>
<name>A0A8J9Y8Y1_9NEOP</name>
<dbReference type="Proteomes" id="UP000838878">
    <property type="component" value="Chromosome 12"/>
</dbReference>
<protein>
    <submittedName>
        <fullName evidence="1">Uncharacterized protein</fullName>
    </submittedName>
</protein>
<feature type="non-terminal residue" evidence="1">
    <location>
        <position position="72"/>
    </location>
</feature>
<organism evidence="1 2">
    <name type="scientific">Brenthis ino</name>
    <name type="common">lesser marbled fritillary</name>
    <dbReference type="NCBI Taxonomy" id="405034"/>
    <lineage>
        <taxon>Eukaryota</taxon>
        <taxon>Metazoa</taxon>
        <taxon>Ecdysozoa</taxon>
        <taxon>Arthropoda</taxon>
        <taxon>Hexapoda</taxon>
        <taxon>Insecta</taxon>
        <taxon>Pterygota</taxon>
        <taxon>Neoptera</taxon>
        <taxon>Endopterygota</taxon>
        <taxon>Lepidoptera</taxon>
        <taxon>Glossata</taxon>
        <taxon>Ditrysia</taxon>
        <taxon>Papilionoidea</taxon>
        <taxon>Nymphalidae</taxon>
        <taxon>Heliconiinae</taxon>
        <taxon>Argynnini</taxon>
        <taxon>Brenthis</taxon>
    </lineage>
</organism>
<sequence length="72" mass="8131">MHPLNLFLNQSKNCDCPVRKWPNITESGRRGGKWRRVSRACSAPSESNVTSALVMGIILNPSNKILLYNYNL</sequence>
<evidence type="ECO:0000313" key="1">
    <source>
        <dbReference type="EMBL" id="CAH0717676.1"/>
    </source>
</evidence>
<accession>A0A8J9Y8Y1</accession>
<keyword evidence="2" id="KW-1185">Reference proteome</keyword>
<gene>
    <name evidence="1" type="ORF">BINO364_LOCUS4257</name>
</gene>
<reference evidence="1" key="1">
    <citation type="submission" date="2021-12" db="EMBL/GenBank/DDBJ databases">
        <authorList>
            <person name="Martin H S."/>
        </authorList>
    </citation>
    <scope>NUCLEOTIDE SEQUENCE</scope>
</reference>
<dbReference type="EMBL" id="OV170232">
    <property type="protein sequence ID" value="CAH0717676.1"/>
    <property type="molecule type" value="Genomic_DNA"/>
</dbReference>